<keyword evidence="6 9" id="KW-0812">Transmembrane</keyword>
<evidence type="ECO:0000256" key="4">
    <source>
        <dbReference type="ARBA" id="ARBA00022475"/>
    </source>
</evidence>
<keyword evidence="7 9" id="KW-1133">Transmembrane helix</keyword>
<sequence>MSKSSELAEKAERFGLTRVGARPPLPSYLKQVWERRDFTLSLARYRIQSENERNRLGMAWVLLRPSFQALVYGTVFGFIMTGSSRPDNFVSFLIIGVFSLEFFNSSMNGGAKAIISNTSLVQSLPFPRMVLPVAKVLENLMNFMPTLALMFILAIIFGSRPDWSWFLFIPLVMLFTIFNLGIAFIFSRLTVHFRDLSQLIPFVSRMIFYTSGVFFDSSRLLDGRPQILADIYDWHPLHNVLSISRGILLENQEIPVEYWFNFSVWAVVMVSVGTVFFWKAEERYGRDH</sequence>
<comment type="similarity">
    <text evidence="2 9">Belongs to the ABC-2 integral membrane protein family.</text>
</comment>
<dbReference type="InterPro" id="IPR047817">
    <property type="entry name" value="ABC2_TM_bact-type"/>
</dbReference>
<dbReference type="PANTHER" id="PTHR30413:SF8">
    <property type="entry name" value="TRANSPORT PERMEASE PROTEIN"/>
    <property type="match status" value="1"/>
</dbReference>
<evidence type="ECO:0000259" key="10">
    <source>
        <dbReference type="PROSITE" id="PS51012"/>
    </source>
</evidence>
<evidence type="ECO:0000313" key="11">
    <source>
        <dbReference type="EMBL" id="SLN00779.1"/>
    </source>
</evidence>
<dbReference type="GO" id="GO:0005886">
    <property type="term" value="C:plasma membrane"/>
    <property type="evidence" value="ECO:0007669"/>
    <property type="project" value="UniProtKB-SubCell"/>
</dbReference>
<dbReference type="PANTHER" id="PTHR30413">
    <property type="entry name" value="INNER MEMBRANE TRANSPORT PERMEASE"/>
    <property type="match status" value="1"/>
</dbReference>
<dbReference type="Pfam" id="PF01061">
    <property type="entry name" value="ABC2_membrane"/>
    <property type="match status" value="1"/>
</dbReference>
<evidence type="ECO:0000256" key="1">
    <source>
        <dbReference type="ARBA" id="ARBA00004429"/>
    </source>
</evidence>
<feature type="transmembrane region" description="Helical" evidence="9">
    <location>
        <begin position="136"/>
        <end position="157"/>
    </location>
</feature>
<evidence type="ECO:0000256" key="9">
    <source>
        <dbReference type="RuleBase" id="RU361157"/>
    </source>
</evidence>
<evidence type="ECO:0000313" key="12">
    <source>
        <dbReference type="Proteomes" id="UP000196581"/>
    </source>
</evidence>
<gene>
    <name evidence="11" type="ORF">FM105_13505</name>
</gene>
<keyword evidence="8 9" id="KW-0472">Membrane</keyword>
<dbReference type="InterPro" id="IPR013525">
    <property type="entry name" value="ABC2_TM"/>
</dbReference>
<evidence type="ECO:0000256" key="3">
    <source>
        <dbReference type="ARBA" id="ARBA00022448"/>
    </source>
</evidence>
<comment type="caution">
    <text evidence="9">Lacks conserved residue(s) required for the propagation of feature annotation.</text>
</comment>
<evidence type="ECO:0000256" key="6">
    <source>
        <dbReference type="ARBA" id="ARBA00022692"/>
    </source>
</evidence>
<name>A0A1X6XP49_9MICO</name>
<dbReference type="GO" id="GO:0015920">
    <property type="term" value="P:lipopolysaccharide transport"/>
    <property type="evidence" value="ECO:0007669"/>
    <property type="project" value="TreeGrafter"/>
</dbReference>
<feature type="transmembrane region" description="Helical" evidence="9">
    <location>
        <begin position="258"/>
        <end position="278"/>
    </location>
</feature>
<dbReference type="PROSITE" id="PS51012">
    <property type="entry name" value="ABC_TM2"/>
    <property type="match status" value="1"/>
</dbReference>
<organism evidence="11 12">
    <name type="scientific">Brevibacterium yomogidense</name>
    <dbReference type="NCBI Taxonomy" id="946573"/>
    <lineage>
        <taxon>Bacteria</taxon>
        <taxon>Bacillati</taxon>
        <taxon>Actinomycetota</taxon>
        <taxon>Actinomycetes</taxon>
        <taxon>Micrococcales</taxon>
        <taxon>Brevibacteriaceae</taxon>
        <taxon>Brevibacterium</taxon>
    </lineage>
</organism>
<feature type="transmembrane region" description="Helical" evidence="9">
    <location>
        <begin position="56"/>
        <end position="80"/>
    </location>
</feature>
<dbReference type="AlphaFoldDB" id="A0A1X6XP49"/>
<protein>
    <recommendedName>
        <fullName evidence="9">Transport permease protein</fullName>
    </recommendedName>
</protein>
<evidence type="ECO:0000256" key="2">
    <source>
        <dbReference type="ARBA" id="ARBA00007783"/>
    </source>
</evidence>
<proteinExistence type="inferred from homology"/>
<accession>A0A1X6XP49</accession>
<keyword evidence="12" id="KW-1185">Reference proteome</keyword>
<keyword evidence="5" id="KW-0997">Cell inner membrane</keyword>
<keyword evidence="4 9" id="KW-1003">Cell membrane</keyword>
<feature type="transmembrane region" description="Helical" evidence="9">
    <location>
        <begin position="163"/>
        <end position="186"/>
    </location>
</feature>
<reference evidence="12" key="1">
    <citation type="submission" date="2017-02" db="EMBL/GenBank/DDBJ databases">
        <authorList>
            <person name="Dridi B."/>
        </authorList>
    </citation>
    <scope>NUCLEOTIDE SEQUENCE [LARGE SCALE GENOMIC DNA]</scope>
    <source>
        <strain evidence="12">B Co 03.10</strain>
    </source>
</reference>
<evidence type="ECO:0000256" key="5">
    <source>
        <dbReference type="ARBA" id="ARBA00022519"/>
    </source>
</evidence>
<evidence type="ECO:0000256" key="8">
    <source>
        <dbReference type="ARBA" id="ARBA00023136"/>
    </source>
</evidence>
<evidence type="ECO:0000256" key="7">
    <source>
        <dbReference type="ARBA" id="ARBA00022989"/>
    </source>
</evidence>
<dbReference type="RefSeq" id="WP_087009030.1">
    <property type="nucleotide sequence ID" value="NZ_FWFF01000020.1"/>
</dbReference>
<comment type="subcellular location">
    <subcellularLocation>
        <location evidence="1">Cell inner membrane</location>
        <topology evidence="1">Multi-pass membrane protein</topology>
    </subcellularLocation>
    <subcellularLocation>
        <location evidence="9">Cell membrane</location>
        <topology evidence="9">Multi-pass membrane protein</topology>
    </subcellularLocation>
</comment>
<feature type="domain" description="ABC transmembrane type-2" evidence="10">
    <location>
        <begin position="56"/>
        <end position="280"/>
    </location>
</feature>
<keyword evidence="3 9" id="KW-0813">Transport</keyword>
<dbReference type="Proteomes" id="UP000196581">
    <property type="component" value="Unassembled WGS sequence"/>
</dbReference>
<dbReference type="EMBL" id="FWFF01000020">
    <property type="protein sequence ID" value="SLN00779.1"/>
    <property type="molecule type" value="Genomic_DNA"/>
</dbReference>
<dbReference type="GO" id="GO:0140359">
    <property type="term" value="F:ABC-type transporter activity"/>
    <property type="evidence" value="ECO:0007669"/>
    <property type="project" value="InterPro"/>
</dbReference>